<dbReference type="InterPro" id="IPR046616">
    <property type="entry name" value="DUF6729"/>
</dbReference>
<dbReference type="HOGENOM" id="CLU_082786_0_0_1"/>
<dbReference type="Proteomes" id="UP000027265">
    <property type="component" value="Unassembled WGS sequence"/>
</dbReference>
<evidence type="ECO:0000313" key="3">
    <source>
        <dbReference type="Proteomes" id="UP000027265"/>
    </source>
</evidence>
<reference evidence="3" key="1">
    <citation type="journal article" date="2014" name="Proc. Natl. Acad. Sci. U.S.A.">
        <title>Extensive sampling of basidiomycete genomes demonstrates inadequacy of the white-rot/brown-rot paradigm for wood decay fungi.</title>
        <authorList>
            <person name="Riley R."/>
            <person name="Salamov A.A."/>
            <person name="Brown D.W."/>
            <person name="Nagy L.G."/>
            <person name="Floudas D."/>
            <person name="Held B.W."/>
            <person name="Levasseur A."/>
            <person name="Lombard V."/>
            <person name="Morin E."/>
            <person name="Otillar R."/>
            <person name="Lindquist E.A."/>
            <person name="Sun H."/>
            <person name="LaButti K.M."/>
            <person name="Schmutz J."/>
            <person name="Jabbour D."/>
            <person name="Luo H."/>
            <person name="Baker S.E."/>
            <person name="Pisabarro A.G."/>
            <person name="Walton J.D."/>
            <person name="Blanchette R.A."/>
            <person name="Henrissat B."/>
            <person name="Martin F."/>
            <person name="Cullen D."/>
            <person name="Hibbett D.S."/>
            <person name="Grigoriev I.V."/>
        </authorList>
    </citation>
    <scope>NUCLEOTIDE SEQUENCE [LARGE SCALE GENOMIC DNA]</scope>
    <source>
        <strain evidence="3">MUCL 33604</strain>
    </source>
</reference>
<dbReference type="Pfam" id="PF20499">
    <property type="entry name" value="DUF6729"/>
    <property type="match status" value="1"/>
</dbReference>
<protein>
    <recommendedName>
        <fullName evidence="1">DUF6729 domain-containing protein</fullName>
    </recommendedName>
</protein>
<dbReference type="EMBL" id="KL197735">
    <property type="protein sequence ID" value="KDQ53153.1"/>
    <property type="molecule type" value="Genomic_DNA"/>
</dbReference>
<accession>A0A067PE11</accession>
<dbReference type="PANTHER" id="PTHR24401">
    <property type="entry name" value="SI:CH211-243P7.3-RELATED"/>
    <property type="match status" value="1"/>
</dbReference>
<organism evidence="2 3">
    <name type="scientific">Jaapia argillacea MUCL 33604</name>
    <dbReference type="NCBI Taxonomy" id="933084"/>
    <lineage>
        <taxon>Eukaryota</taxon>
        <taxon>Fungi</taxon>
        <taxon>Dikarya</taxon>
        <taxon>Basidiomycota</taxon>
        <taxon>Agaricomycotina</taxon>
        <taxon>Agaricomycetes</taxon>
        <taxon>Agaricomycetidae</taxon>
        <taxon>Jaapiales</taxon>
        <taxon>Jaapiaceae</taxon>
        <taxon>Jaapia</taxon>
    </lineage>
</organism>
<dbReference type="InParanoid" id="A0A067PE11"/>
<dbReference type="OrthoDB" id="1920326at2759"/>
<name>A0A067PE11_9AGAM</name>
<sequence>MRKAVTLPDGIIPNLLYRPSIFVWLPHLLDSRPLTCQNPECRNKNNKKYPLACKGWNNNPVARRVVSLDRVYYVMTQRFYCQSSKGGCGKSVNLYDPSILQQLDMGLASEFPAFLTHRSGIDKTLMTLVHAGMAHRVSSNAWSQILRELHDFTLPDVLFTAVNEFEQICIQLLLSTRALVNIKGSLMAMVRSIDDHGLCQPVIGFSDNVASDSATFMQCIPSLAEGV</sequence>
<gene>
    <name evidence="2" type="ORF">JAAARDRAFT_699398</name>
</gene>
<keyword evidence="3" id="KW-1185">Reference proteome</keyword>
<feature type="non-terminal residue" evidence="2">
    <location>
        <position position="227"/>
    </location>
</feature>
<dbReference type="PANTHER" id="PTHR24401:SF29">
    <property type="entry name" value="SI:CH211-243P7.3-RELATED"/>
    <property type="match status" value="1"/>
</dbReference>
<evidence type="ECO:0000259" key="1">
    <source>
        <dbReference type="Pfam" id="PF20499"/>
    </source>
</evidence>
<dbReference type="AlphaFoldDB" id="A0A067PE11"/>
<feature type="domain" description="DUF6729" evidence="1">
    <location>
        <begin position="16"/>
        <end position="150"/>
    </location>
</feature>
<proteinExistence type="predicted"/>
<evidence type="ECO:0000313" key="2">
    <source>
        <dbReference type="EMBL" id="KDQ53153.1"/>
    </source>
</evidence>